<proteinExistence type="predicted"/>
<dbReference type="AlphaFoldDB" id="A0A9E7M957"/>
<keyword evidence="3" id="KW-1185">Reference proteome</keyword>
<protein>
    <submittedName>
        <fullName evidence="2">Uncharacterized protein</fullName>
    </submittedName>
</protein>
<feature type="transmembrane region" description="Helical" evidence="1">
    <location>
        <begin position="292"/>
        <end position="311"/>
    </location>
</feature>
<dbReference type="GeneID" id="72778014"/>
<dbReference type="KEGG" id="thei:K1720_06665"/>
<feature type="transmembrane region" description="Helical" evidence="1">
    <location>
        <begin position="266"/>
        <end position="286"/>
    </location>
</feature>
<reference evidence="2 3" key="1">
    <citation type="submission" date="2021-08" db="EMBL/GenBank/DDBJ databases">
        <title>Thermococcus onnuriiensis IOH2.</title>
        <authorList>
            <person name="Park Y.-J."/>
        </authorList>
    </citation>
    <scope>NUCLEOTIDE SEQUENCE [LARGE SCALE GENOMIC DNA]</scope>
    <source>
        <strain evidence="2 3">IOH2</strain>
    </source>
</reference>
<evidence type="ECO:0000313" key="3">
    <source>
        <dbReference type="Proteomes" id="UP001056425"/>
    </source>
</evidence>
<accession>A0A9E7M957</accession>
<keyword evidence="1" id="KW-0472">Membrane</keyword>
<feature type="transmembrane region" description="Helical" evidence="1">
    <location>
        <begin position="159"/>
        <end position="179"/>
    </location>
</feature>
<organism evidence="2 3">
    <name type="scientific">Thermococcus argininiproducens</name>
    <dbReference type="NCBI Taxonomy" id="2866384"/>
    <lineage>
        <taxon>Archaea</taxon>
        <taxon>Methanobacteriati</taxon>
        <taxon>Methanobacteriota</taxon>
        <taxon>Thermococci</taxon>
        <taxon>Thermococcales</taxon>
        <taxon>Thermococcaceae</taxon>
        <taxon>Thermococcus</taxon>
    </lineage>
</organism>
<dbReference type="EMBL" id="CP080572">
    <property type="protein sequence ID" value="USG99224.1"/>
    <property type="molecule type" value="Genomic_DNA"/>
</dbReference>
<feature type="transmembrane region" description="Helical" evidence="1">
    <location>
        <begin position="199"/>
        <end position="217"/>
    </location>
</feature>
<sequence>MVRRPFFWLIIASFSAFFGEVTIGATLYPFLTSWGLLVILPLYGLHTLILSSVVYRFGRPRFETLYLAGVIFGLYEAYITKVIWNPGWESPIHIAGIGIFEILVIVLFWHPFMSFILPIGFAELLTSKRKVLPSPLLKRPYLFAFIFGMLESSNSPSPFASFTSAVSTLGVILLLIYIWRQKFDRDDEMEGLLPTKRELRFLIPVLLLYYVVLGFGINPAAIPEIGPQAVIWLLYALTFYLIYRALEKSKREDIERLECGLDFYQLFVFSLIFTISAVLFSILEVQFHELKFLILAVLWLVGSGIGITSFWKSAKWALKA</sequence>
<feature type="transmembrane region" description="Helical" evidence="1">
    <location>
        <begin position="34"/>
        <end position="57"/>
    </location>
</feature>
<evidence type="ECO:0000313" key="2">
    <source>
        <dbReference type="EMBL" id="USG99224.1"/>
    </source>
</evidence>
<evidence type="ECO:0000256" key="1">
    <source>
        <dbReference type="SAM" id="Phobius"/>
    </source>
</evidence>
<keyword evidence="1" id="KW-0812">Transmembrane</keyword>
<feature type="transmembrane region" description="Helical" evidence="1">
    <location>
        <begin position="229"/>
        <end position="246"/>
    </location>
</feature>
<dbReference type="RefSeq" id="WP_251947878.1">
    <property type="nucleotide sequence ID" value="NZ_CP080572.1"/>
</dbReference>
<feature type="transmembrane region" description="Helical" evidence="1">
    <location>
        <begin position="64"/>
        <end position="84"/>
    </location>
</feature>
<gene>
    <name evidence="2" type="ORF">K1720_06665</name>
</gene>
<dbReference type="Proteomes" id="UP001056425">
    <property type="component" value="Chromosome"/>
</dbReference>
<name>A0A9E7M957_9EURY</name>
<feature type="transmembrane region" description="Helical" evidence="1">
    <location>
        <begin position="136"/>
        <end position="153"/>
    </location>
</feature>
<keyword evidence="1" id="KW-1133">Transmembrane helix</keyword>
<feature type="transmembrane region" description="Helical" evidence="1">
    <location>
        <begin position="7"/>
        <end position="28"/>
    </location>
</feature>
<feature type="transmembrane region" description="Helical" evidence="1">
    <location>
        <begin position="96"/>
        <end position="124"/>
    </location>
</feature>